<sequence>MKILKTGTPHEHQEHLHHNQRPPKASSSTENSVQEKISSDAMI</sequence>
<accession>A0A2P2NU89</accession>
<reference evidence="2" key="1">
    <citation type="submission" date="2018-02" db="EMBL/GenBank/DDBJ databases">
        <title>Rhizophora mucronata_Transcriptome.</title>
        <authorList>
            <person name="Meera S.P."/>
            <person name="Sreeshan A."/>
            <person name="Augustine A."/>
        </authorList>
    </citation>
    <scope>NUCLEOTIDE SEQUENCE</scope>
    <source>
        <tissue evidence="2">Leaf</tissue>
    </source>
</reference>
<evidence type="ECO:0000256" key="1">
    <source>
        <dbReference type="SAM" id="MobiDB-lite"/>
    </source>
</evidence>
<protein>
    <submittedName>
        <fullName evidence="2">Uncharacterized protein</fullName>
    </submittedName>
</protein>
<feature type="compositionally biased region" description="Basic and acidic residues" evidence="1">
    <location>
        <begin position="8"/>
        <end position="17"/>
    </location>
</feature>
<feature type="compositionally biased region" description="Polar residues" evidence="1">
    <location>
        <begin position="25"/>
        <end position="36"/>
    </location>
</feature>
<dbReference type="AlphaFoldDB" id="A0A2P2NU89"/>
<dbReference type="EMBL" id="GGEC01065588">
    <property type="protein sequence ID" value="MBX46072.1"/>
    <property type="molecule type" value="Transcribed_RNA"/>
</dbReference>
<evidence type="ECO:0000313" key="2">
    <source>
        <dbReference type="EMBL" id="MBX46072.1"/>
    </source>
</evidence>
<feature type="region of interest" description="Disordered" evidence="1">
    <location>
        <begin position="1"/>
        <end position="43"/>
    </location>
</feature>
<name>A0A2P2NU89_RHIMU</name>
<organism evidence="2">
    <name type="scientific">Rhizophora mucronata</name>
    <name type="common">Asiatic mangrove</name>
    <dbReference type="NCBI Taxonomy" id="61149"/>
    <lineage>
        <taxon>Eukaryota</taxon>
        <taxon>Viridiplantae</taxon>
        <taxon>Streptophyta</taxon>
        <taxon>Embryophyta</taxon>
        <taxon>Tracheophyta</taxon>
        <taxon>Spermatophyta</taxon>
        <taxon>Magnoliopsida</taxon>
        <taxon>eudicotyledons</taxon>
        <taxon>Gunneridae</taxon>
        <taxon>Pentapetalae</taxon>
        <taxon>rosids</taxon>
        <taxon>fabids</taxon>
        <taxon>Malpighiales</taxon>
        <taxon>Rhizophoraceae</taxon>
        <taxon>Rhizophora</taxon>
    </lineage>
</organism>
<proteinExistence type="predicted"/>